<sequence length="449" mass="46412">MSGHGDPPEGASEGAPGGGGDDEYRSVVFDESFVRAARIQEFSAQERLDEGARAVRVRHMVPHGLARQAVALLLLIFVAFGFAVYMGVRHPYKAHRPAAVPPLRSTVIALVPDGRVPVVRRSSPFAGTRAAGYKAGAAGLELPAPHPVGSFDQAEVAKALDTAKEYLADSSIDPATVLYGDVGPVRDLIDPGQLDQFDTALGRPDADGSHEVTGWLVRFDPADSVELAHGGIRVSGAFTSMASGNQLEIDSDHTFVYAVHGAGTADTGTSLFTVRRQMRFHFDHADLRESHIELVEARVQAGPLSCSTSVDGYFRPILAGGRAAPVLGTDPYDRAHSADAVCAPLSTLAEGTPQPTGTPTGTSTATTPATGSSAPPAGAPQQTATTTAAVTTADTAAQPSAVRPALAAGGPYEATAPAGAQSAGATPRAPARALRYRAPTPVPTPIPSR</sequence>
<feature type="region of interest" description="Disordered" evidence="1">
    <location>
        <begin position="1"/>
        <end position="21"/>
    </location>
</feature>
<dbReference type="AlphaFoldDB" id="A0A1H0GU09"/>
<feature type="compositionally biased region" description="Low complexity" evidence="1">
    <location>
        <begin position="351"/>
        <end position="399"/>
    </location>
</feature>
<evidence type="ECO:0000256" key="1">
    <source>
        <dbReference type="SAM" id="MobiDB-lite"/>
    </source>
</evidence>
<protein>
    <submittedName>
        <fullName evidence="3">Uncharacterized protein</fullName>
    </submittedName>
</protein>
<dbReference type="RefSeq" id="WP_093785449.1">
    <property type="nucleotide sequence ID" value="NZ_FNIE01000007.1"/>
</dbReference>
<proteinExistence type="predicted"/>
<keyword evidence="2" id="KW-0812">Transmembrane</keyword>
<organism evidence="3 4">
    <name type="scientific">Actinacidiphila guanduensis</name>
    <dbReference type="NCBI Taxonomy" id="310781"/>
    <lineage>
        <taxon>Bacteria</taxon>
        <taxon>Bacillati</taxon>
        <taxon>Actinomycetota</taxon>
        <taxon>Actinomycetes</taxon>
        <taxon>Kitasatosporales</taxon>
        <taxon>Streptomycetaceae</taxon>
        <taxon>Actinacidiphila</taxon>
    </lineage>
</organism>
<dbReference type="Proteomes" id="UP000199341">
    <property type="component" value="Unassembled WGS sequence"/>
</dbReference>
<keyword evidence="2" id="KW-1133">Transmembrane helix</keyword>
<evidence type="ECO:0000313" key="4">
    <source>
        <dbReference type="Proteomes" id="UP000199341"/>
    </source>
</evidence>
<dbReference type="STRING" id="310781.SAMN05216259_107272"/>
<keyword evidence="2" id="KW-0472">Membrane</keyword>
<feature type="transmembrane region" description="Helical" evidence="2">
    <location>
        <begin position="69"/>
        <end position="88"/>
    </location>
</feature>
<feature type="compositionally biased region" description="Low complexity" evidence="1">
    <location>
        <begin position="414"/>
        <end position="439"/>
    </location>
</feature>
<feature type="compositionally biased region" description="Pro residues" evidence="1">
    <location>
        <begin position="440"/>
        <end position="449"/>
    </location>
</feature>
<accession>A0A1H0GU09</accession>
<dbReference type="EMBL" id="FNIE01000007">
    <property type="protein sequence ID" value="SDO10350.1"/>
    <property type="molecule type" value="Genomic_DNA"/>
</dbReference>
<dbReference type="OrthoDB" id="3848547at2"/>
<evidence type="ECO:0000313" key="3">
    <source>
        <dbReference type="EMBL" id="SDO10350.1"/>
    </source>
</evidence>
<reference evidence="3 4" key="1">
    <citation type="submission" date="2016-10" db="EMBL/GenBank/DDBJ databases">
        <authorList>
            <person name="de Groot N.N."/>
        </authorList>
    </citation>
    <scope>NUCLEOTIDE SEQUENCE [LARGE SCALE GENOMIC DNA]</scope>
    <source>
        <strain evidence="3 4">CGMCC 4.2022</strain>
    </source>
</reference>
<gene>
    <name evidence="3" type="ORF">SAMN05216259_107272</name>
</gene>
<name>A0A1H0GU09_9ACTN</name>
<evidence type="ECO:0000256" key="2">
    <source>
        <dbReference type="SAM" id="Phobius"/>
    </source>
</evidence>
<feature type="region of interest" description="Disordered" evidence="1">
    <location>
        <begin position="347"/>
        <end position="449"/>
    </location>
</feature>
<keyword evidence="4" id="KW-1185">Reference proteome</keyword>